<dbReference type="Proteomes" id="UP000319731">
    <property type="component" value="Unassembled WGS sequence"/>
</dbReference>
<dbReference type="Gene3D" id="1.10.1510.10">
    <property type="entry name" value="Uncharacterised protein YqeY/AIM41 PF09424, N-terminal domain"/>
    <property type="match status" value="1"/>
</dbReference>
<dbReference type="SUPFAM" id="SSF89095">
    <property type="entry name" value="GatB/YqeY motif"/>
    <property type="match status" value="1"/>
</dbReference>
<name>A0A507CC86_9FUNG</name>
<dbReference type="AlphaFoldDB" id="A0A507CC86"/>
<evidence type="ECO:0000256" key="1">
    <source>
        <dbReference type="RuleBase" id="RU365099"/>
    </source>
</evidence>
<organism evidence="3 4">
    <name type="scientific">Synchytrium microbalum</name>
    <dbReference type="NCBI Taxonomy" id="1806994"/>
    <lineage>
        <taxon>Eukaryota</taxon>
        <taxon>Fungi</taxon>
        <taxon>Fungi incertae sedis</taxon>
        <taxon>Chytridiomycota</taxon>
        <taxon>Chytridiomycota incertae sedis</taxon>
        <taxon>Chytridiomycetes</taxon>
        <taxon>Synchytriales</taxon>
        <taxon>Synchytriaceae</taxon>
        <taxon>Synchytrium</taxon>
    </lineage>
</organism>
<dbReference type="GO" id="GO:0016884">
    <property type="term" value="F:carbon-nitrogen ligase activity, with glutamine as amido-N-donor"/>
    <property type="evidence" value="ECO:0007669"/>
    <property type="project" value="UniProtKB-UniRule"/>
</dbReference>
<feature type="coiled-coil region" evidence="2">
    <location>
        <begin position="83"/>
        <end position="110"/>
    </location>
</feature>
<evidence type="ECO:0000313" key="4">
    <source>
        <dbReference type="Proteomes" id="UP000319731"/>
    </source>
</evidence>
<sequence length="180" mass="19496">MFALYRSARPLTRLALIARLNWTRPSSSGSLNDELVGKLKADLKALMKAKDHNVSIVKSLLSDITYSQKSVGASNATSVMAILQKAVVKRKEAAEAYRAAKEETKSQQEAREAEWISSRYIPKQLDGDALVAKVKAVMQEVNATSSKDTGKVMKAMSDTISAGLATAKAVTDVIKTLIPK</sequence>
<dbReference type="EMBL" id="QEAO01000003">
    <property type="protein sequence ID" value="TPX37111.1"/>
    <property type="molecule type" value="Genomic_DNA"/>
</dbReference>
<dbReference type="Pfam" id="PF09424">
    <property type="entry name" value="YqeY"/>
    <property type="match status" value="1"/>
</dbReference>
<dbReference type="InterPro" id="IPR003789">
    <property type="entry name" value="Asn/Gln_tRNA_amidoTrase-B-like"/>
</dbReference>
<dbReference type="OrthoDB" id="538640at2759"/>
<protein>
    <recommendedName>
        <fullName evidence="1">Altered inheritance of mitochondria protein 41</fullName>
    </recommendedName>
</protein>
<dbReference type="STRING" id="1806994.A0A507CC86"/>
<reference evidence="3 4" key="1">
    <citation type="journal article" date="2019" name="Sci. Rep.">
        <title>Comparative genomics of chytrid fungi reveal insights into the obligate biotrophic and pathogenic lifestyle of Synchytrium endobioticum.</title>
        <authorList>
            <person name="van de Vossenberg B.T.L.H."/>
            <person name="Warris S."/>
            <person name="Nguyen H.D.T."/>
            <person name="van Gent-Pelzer M.P.E."/>
            <person name="Joly D.L."/>
            <person name="van de Geest H.C."/>
            <person name="Bonants P.J.M."/>
            <person name="Smith D.S."/>
            <person name="Levesque C.A."/>
            <person name="van der Lee T.A.J."/>
        </authorList>
    </citation>
    <scope>NUCLEOTIDE SEQUENCE [LARGE SCALE GENOMIC DNA]</scope>
    <source>
        <strain evidence="3 4">JEL517</strain>
    </source>
</reference>
<accession>A0A507CC86</accession>
<comment type="subcellular location">
    <subcellularLocation>
        <location evidence="1">Mitochondrion</location>
    </subcellularLocation>
</comment>
<dbReference type="InterPro" id="IPR042184">
    <property type="entry name" value="YqeY/Aim41_N"/>
</dbReference>
<evidence type="ECO:0000313" key="3">
    <source>
        <dbReference type="EMBL" id="TPX37111.1"/>
    </source>
</evidence>
<keyword evidence="4" id="KW-1185">Reference proteome</keyword>
<proteinExistence type="inferred from homology"/>
<dbReference type="PANTHER" id="PTHR28055:SF1">
    <property type="entry name" value="ALTERED INHERITANCE OF MITOCHONDRIA PROTEIN 41, MITOCHONDRIAL"/>
    <property type="match status" value="1"/>
</dbReference>
<dbReference type="PANTHER" id="PTHR28055">
    <property type="entry name" value="ALTERED INHERITANCE OF MITOCHONDRIA PROTEIN 41, MITOCHONDRIAL"/>
    <property type="match status" value="1"/>
</dbReference>
<gene>
    <name evidence="1" type="primary">AIM41</name>
    <name evidence="3" type="ORF">SmJEL517_g00969</name>
</gene>
<comment type="caution">
    <text evidence="3">The sequence shown here is derived from an EMBL/GenBank/DDBJ whole genome shotgun (WGS) entry which is preliminary data.</text>
</comment>
<comment type="similarity">
    <text evidence="1">Belongs to the AIM41 family.</text>
</comment>
<dbReference type="Gene3D" id="1.10.10.410">
    <property type="match status" value="1"/>
</dbReference>
<keyword evidence="1" id="KW-0496">Mitochondrion</keyword>
<dbReference type="InterPro" id="IPR019004">
    <property type="entry name" value="YqeY/Aim41"/>
</dbReference>
<keyword evidence="2" id="KW-0175">Coiled coil</keyword>
<dbReference type="InterPro" id="IPR023168">
    <property type="entry name" value="GatB_Yqey_C_2"/>
</dbReference>
<dbReference type="GO" id="GO:0005739">
    <property type="term" value="C:mitochondrion"/>
    <property type="evidence" value="ECO:0007669"/>
    <property type="project" value="UniProtKB-SubCell"/>
</dbReference>
<evidence type="ECO:0000256" key="2">
    <source>
        <dbReference type="SAM" id="Coils"/>
    </source>
</evidence>